<dbReference type="InterPro" id="IPR000700">
    <property type="entry name" value="PAS-assoc_C"/>
</dbReference>
<dbReference type="PANTHER" id="PTHR43304:SF1">
    <property type="entry name" value="PAC DOMAIN-CONTAINING PROTEIN"/>
    <property type="match status" value="1"/>
</dbReference>
<keyword evidence="5" id="KW-0418">Kinase</keyword>
<evidence type="ECO:0000259" key="7">
    <source>
        <dbReference type="PROSITE" id="PS50109"/>
    </source>
</evidence>
<dbReference type="PRINTS" id="PR00344">
    <property type="entry name" value="BCTRLSENSOR"/>
</dbReference>
<evidence type="ECO:0000256" key="4">
    <source>
        <dbReference type="ARBA" id="ARBA00022679"/>
    </source>
</evidence>
<protein>
    <recommendedName>
        <fullName evidence="2">histidine kinase</fullName>
        <ecNumber evidence="2">2.7.13.3</ecNumber>
    </recommendedName>
</protein>
<dbReference type="SMART" id="SM00086">
    <property type="entry name" value="PAC"/>
    <property type="match status" value="3"/>
</dbReference>
<dbReference type="PROSITE" id="PS50109">
    <property type="entry name" value="HIS_KIN"/>
    <property type="match status" value="1"/>
</dbReference>
<proteinExistence type="predicted"/>
<evidence type="ECO:0000313" key="11">
    <source>
        <dbReference type="Proteomes" id="UP000829647"/>
    </source>
</evidence>
<dbReference type="InterPro" id="IPR001610">
    <property type="entry name" value="PAC"/>
</dbReference>
<dbReference type="PANTHER" id="PTHR43304">
    <property type="entry name" value="PHYTOCHROME-LIKE PROTEIN CPH1"/>
    <property type="match status" value="1"/>
</dbReference>
<dbReference type="SUPFAM" id="SSF55785">
    <property type="entry name" value="PYP-like sensor domain (PAS domain)"/>
    <property type="match status" value="4"/>
</dbReference>
<dbReference type="NCBIfam" id="TIGR00229">
    <property type="entry name" value="sensory_box"/>
    <property type="match status" value="1"/>
</dbReference>
<feature type="coiled-coil region" evidence="6">
    <location>
        <begin position="408"/>
        <end position="435"/>
    </location>
</feature>
<feature type="domain" description="PAC" evidence="9">
    <location>
        <begin position="498"/>
        <end position="550"/>
    </location>
</feature>
<dbReference type="InterPro" id="IPR036890">
    <property type="entry name" value="HATPase_C_sf"/>
</dbReference>
<dbReference type="EMBL" id="CP095848">
    <property type="protein sequence ID" value="UPL50667.1"/>
    <property type="molecule type" value="Genomic_DNA"/>
</dbReference>
<dbReference type="InterPro" id="IPR003661">
    <property type="entry name" value="HisK_dim/P_dom"/>
</dbReference>
<dbReference type="InterPro" id="IPR000014">
    <property type="entry name" value="PAS"/>
</dbReference>
<dbReference type="Gene3D" id="3.30.450.20">
    <property type="entry name" value="PAS domain"/>
    <property type="match status" value="4"/>
</dbReference>
<dbReference type="Pfam" id="PF02518">
    <property type="entry name" value="HATPase_c"/>
    <property type="match status" value="1"/>
</dbReference>
<evidence type="ECO:0000256" key="2">
    <source>
        <dbReference type="ARBA" id="ARBA00012438"/>
    </source>
</evidence>
<dbReference type="InterPro" id="IPR004358">
    <property type="entry name" value="Sig_transdc_His_kin-like_C"/>
</dbReference>
<evidence type="ECO:0000256" key="5">
    <source>
        <dbReference type="ARBA" id="ARBA00022777"/>
    </source>
</evidence>
<dbReference type="Pfam" id="PF00512">
    <property type="entry name" value="HisKA"/>
    <property type="match status" value="1"/>
</dbReference>
<evidence type="ECO:0000256" key="1">
    <source>
        <dbReference type="ARBA" id="ARBA00000085"/>
    </source>
</evidence>
<evidence type="ECO:0000259" key="8">
    <source>
        <dbReference type="PROSITE" id="PS50112"/>
    </source>
</evidence>
<dbReference type="CDD" id="cd00130">
    <property type="entry name" value="PAS"/>
    <property type="match status" value="1"/>
</dbReference>
<dbReference type="SUPFAM" id="SSF47384">
    <property type="entry name" value="Homodimeric domain of signal transducing histidine kinase"/>
    <property type="match status" value="1"/>
</dbReference>
<evidence type="ECO:0000256" key="6">
    <source>
        <dbReference type="SAM" id="Coils"/>
    </source>
</evidence>
<evidence type="ECO:0000313" key="10">
    <source>
        <dbReference type="EMBL" id="UPL50667.1"/>
    </source>
</evidence>
<name>A0ABY4JFJ4_9BACT</name>
<evidence type="ECO:0000259" key="9">
    <source>
        <dbReference type="PROSITE" id="PS50113"/>
    </source>
</evidence>
<keyword evidence="4" id="KW-0808">Transferase</keyword>
<dbReference type="RefSeq" id="WP_247976660.1">
    <property type="nucleotide sequence ID" value="NZ_CP095848.1"/>
</dbReference>
<dbReference type="Proteomes" id="UP000829647">
    <property type="component" value="Chromosome"/>
</dbReference>
<dbReference type="SMART" id="SM00091">
    <property type="entry name" value="PAS"/>
    <property type="match status" value="4"/>
</dbReference>
<keyword evidence="11" id="KW-1185">Reference proteome</keyword>
<dbReference type="InterPro" id="IPR013656">
    <property type="entry name" value="PAS_4"/>
</dbReference>
<gene>
    <name evidence="10" type="ORF">MWH26_07140</name>
</gene>
<dbReference type="SUPFAM" id="SSF55874">
    <property type="entry name" value="ATPase domain of HSP90 chaperone/DNA topoisomerase II/histidine kinase"/>
    <property type="match status" value="1"/>
</dbReference>
<dbReference type="Gene3D" id="1.10.287.130">
    <property type="match status" value="1"/>
</dbReference>
<dbReference type="InterPro" id="IPR005467">
    <property type="entry name" value="His_kinase_dom"/>
</dbReference>
<dbReference type="PROSITE" id="PS50112">
    <property type="entry name" value="PAS"/>
    <property type="match status" value="1"/>
</dbReference>
<feature type="domain" description="PAC" evidence="9">
    <location>
        <begin position="364"/>
        <end position="417"/>
    </location>
</feature>
<accession>A0ABY4JFJ4</accession>
<evidence type="ECO:0000256" key="3">
    <source>
        <dbReference type="ARBA" id="ARBA00022553"/>
    </source>
</evidence>
<dbReference type="SMART" id="SM00387">
    <property type="entry name" value="HATPase_c"/>
    <property type="match status" value="1"/>
</dbReference>
<dbReference type="Pfam" id="PF08447">
    <property type="entry name" value="PAS_3"/>
    <property type="match status" value="1"/>
</dbReference>
<organism evidence="10 11">
    <name type="scientific">Hymenobacter sublimis</name>
    <dbReference type="NCBI Taxonomy" id="2933777"/>
    <lineage>
        <taxon>Bacteria</taxon>
        <taxon>Pseudomonadati</taxon>
        <taxon>Bacteroidota</taxon>
        <taxon>Cytophagia</taxon>
        <taxon>Cytophagales</taxon>
        <taxon>Hymenobacteraceae</taxon>
        <taxon>Hymenobacter</taxon>
    </lineage>
</organism>
<sequence>MLPSSQPLPSVPDQPVDYQAAFEALPGSFLLLAPNAPAYTVLAISTDLLELTARTRQQVIGQSVFTVYPENPDAPTATGPSALRASLQNAAHTQQSDQMPVVRYDLRNAAGVFEPRYWSSLTKPLLDAAGQVQYLLHTTQDITEQVRKQDQQRELSKIEKTYGLFLQAPVAVCILTGPEYTIELANDEMHRFWGTTPAVTGQPLFAALPHAREHGFAELLDQVRKTGESYFGTEYPVQFAGPEQPVQYYNFIYQAYFENPTDATAAGVFCVAHNVTAQVIARQQVEESERQVRALVDSAPFPISVHVGQDLRIQSANQAMLTAWGKGRAVLGRAFAEVLPEFEDQDVFFQMEQVFATGQPFGVRNQQIEVVIDGAPQTFYYHYNFTPLYNPDGSVYGIVNTGADVTDLMLARQRIEKYAAELEESEERFRIMADAAPNHVWAVHPDSSIRYVNRAFLEFVGVSLEEYLRVGWASYLYPEELEHAQHILTEAISRQTIYRLEHRMRRHDGQYRWLLAQGAPSYYPNGELYGYVGSAIDITELKQMNEQLVQTNNDLDNFVYTASHDLKAPIHNIEGLLHALLQTLPPETRHSGQVQRLTDMMQESVDRFTKTIANLTDVVKLQKENSEEAVLVELASVLQDVCLDLEPLRAAAAGQLQSRVPGGLVVRFSAKNLRSVLYNLLSNSLKYRAPDRPPLVRISYELAPPYHVLTVTDNGLGIANTHQEQLFGMFRRFHNHVEGSGIGLYMVKKMVDNAGGKIMVSSQVGVGSSFQVYFRH</sequence>
<feature type="domain" description="PAS" evidence="8">
    <location>
        <begin position="425"/>
        <end position="495"/>
    </location>
</feature>
<dbReference type="Pfam" id="PF08448">
    <property type="entry name" value="PAS_4"/>
    <property type="match status" value="2"/>
</dbReference>
<keyword evidence="6" id="KW-0175">Coiled coil</keyword>
<dbReference type="InterPro" id="IPR036097">
    <property type="entry name" value="HisK_dim/P_sf"/>
</dbReference>
<dbReference type="CDD" id="cd00082">
    <property type="entry name" value="HisKA"/>
    <property type="match status" value="1"/>
</dbReference>
<keyword evidence="3" id="KW-0597">Phosphoprotein</keyword>
<dbReference type="Gene3D" id="3.30.565.10">
    <property type="entry name" value="Histidine kinase-like ATPase, C-terminal domain"/>
    <property type="match status" value="1"/>
</dbReference>
<dbReference type="InterPro" id="IPR052162">
    <property type="entry name" value="Sensor_kinase/Photoreceptor"/>
</dbReference>
<dbReference type="InterPro" id="IPR003594">
    <property type="entry name" value="HATPase_dom"/>
</dbReference>
<dbReference type="EC" id="2.7.13.3" evidence="2"/>
<dbReference type="PROSITE" id="PS50113">
    <property type="entry name" value="PAC"/>
    <property type="match status" value="2"/>
</dbReference>
<reference evidence="10 11" key="1">
    <citation type="submission" date="2022-04" db="EMBL/GenBank/DDBJ databases">
        <title>Hymenobacter sp. isolated from the air.</title>
        <authorList>
            <person name="Won M."/>
            <person name="Lee C.-M."/>
            <person name="Woen H.-Y."/>
            <person name="Kwon S.-W."/>
        </authorList>
    </citation>
    <scope>NUCLEOTIDE SEQUENCE [LARGE SCALE GENOMIC DNA]</scope>
    <source>
        <strain evidence="11">5516 S-25</strain>
    </source>
</reference>
<dbReference type="InterPro" id="IPR013655">
    <property type="entry name" value="PAS_fold_3"/>
</dbReference>
<comment type="catalytic activity">
    <reaction evidence="1">
        <text>ATP + protein L-histidine = ADP + protein N-phospho-L-histidine.</text>
        <dbReference type="EC" id="2.7.13.3"/>
    </reaction>
</comment>
<dbReference type="SMART" id="SM00388">
    <property type="entry name" value="HisKA"/>
    <property type="match status" value="1"/>
</dbReference>
<feature type="domain" description="Histidine kinase" evidence="7">
    <location>
        <begin position="561"/>
        <end position="776"/>
    </location>
</feature>
<dbReference type="InterPro" id="IPR035965">
    <property type="entry name" value="PAS-like_dom_sf"/>
</dbReference>